<dbReference type="InterPro" id="IPR050984">
    <property type="entry name" value="Gfo/Idh/MocA_domain"/>
</dbReference>
<dbReference type="SUPFAM" id="SSF51735">
    <property type="entry name" value="NAD(P)-binding Rossmann-fold domains"/>
    <property type="match status" value="1"/>
</dbReference>
<name>A0A9D9DXU7_9SPIO</name>
<gene>
    <name evidence="5" type="ORF">IAA97_01265</name>
</gene>
<evidence type="ECO:0000256" key="1">
    <source>
        <dbReference type="ARBA" id="ARBA00010928"/>
    </source>
</evidence>
<dbReference type="Pfam" id="PF22725">
    <property type="entry name" value="GFO_IDH_MocA_C3"/>
    <property type="match status" value="1"/>
</dbReference>
<feature type="domain" description="GFO/IDH/MocA-like oxidoreductase" evidence="4">
    <location>
        <begin position="133"/>
        <end position="245"/>
    </location>
</feature>
<dbReference type="GO" id="GO:0016491">
    <property type="term" value="F:oxidoreductase activity"/>
    <property type="evidence" value="ECO:0007669"/>
    <property type="project" value="UniProtKB-KW"/>
</dbReference>
<dbReference type="GO" id="GO:0000166">
    <property type="term" value="F:nucleotide binding"/>
    <property type="evidence" value="ECO:0007669"/>
    <property type="project" value="InterPro"/>
</dbReference>
<dbReference type="InterPro" id="IPR036291">
    <property type="entry name" value="NAD(P)-bd_dom_sf"/>
</dbReference>
<dbReference type="Proteomes" id="UP000823615">
    <property type="component" value="Unassembled WGS sequence"/>
</dbReference>
<proteinExistence type="inferred from homology"/>
<keyword evidence="2" id="KW-0560">Oxidoreductase</keyword>
<evidence type="ECO:0000259" key="4">
    <source>
        <dbReference type="Pfam" id="PF22725"/>
    </source>
</evidence>
<comment type="similarity">
    <text evidence="1">Belongs to the Gfo/Idh/MocA family.</text>
</comment>
<dbReference type="SUPFAM" id="SSF55347">
    <property type="entry name" value="Glyceraldehyde-3-phosphate dehydrogenase-like, C-terminal domain"/>
    <property type="match status" value="1"/>
</dbReference>
<accession>A0A9D9DXU7</accession>
<comment type="caution">
    <text evidence="5">The sequence shown here is derived from an EMBL/GenBank/DDBJ whole genome shotgun (WGS) entry which is preliminary data.</text>
</comment>
<evidence type="ECO:0000256" key="2">
    <source>
        <dbReference type="ARBA" id="ARBA00023002"/>
    </source>
</evidence>
<organism evidence="5 6">
    <name type="scientific">Candidatus Ornithospirochaeta stercoripullorum</name>
    <dbReference type="NCBI Taxonomy" id="2840899"/>
    <lineage>
        <taxon>Bacteria</taxon>
        <taxon>Pseudomonadati</taxon>
        <taxon>Spirochaetota</taxon>
        <taxon>Spirochaetia</taxon>
        <taxon>Spirochaetales</taxon>
        <taxon>Spirochaetaceae</taxon>
        <taxon>Spirochaetaceae incertae sedis</taxon>
        <taxon>Candidatus Ornithospirochaeta</taxon>
    </lineage>
</organism>
<dbReference type="AlphaFoldDB" id="A0A9D9DXU7"/>
<evidence type="ECO:0000313" key="6">
    <source>
        <dbReference type="Proteomes" id="UP000823615"/>
    </source>
</evidence>
<evidence type="ECO:0000313" key="5">
    <source>
        <dbReference type="EMBL" id="MBO8435596.1"/>
    </source>
</evidence>
<dbReference type="EMBL" id="JADIMT010000022">
    <property type="protein sequence ID" value="MBO8435596.1"/>
    <property type="molecule type" value="Genomic_DNA"/>
</dbReference>
<dbReference type="PANTHER" id="PTHR22604">
    <property type="entry name" value="OXIDOREDUCTASES"/>
    <property type="match status" value="1"/>
</dbReference>
<dbReference type="InterPro" id="IPR000683">
    <property type="entry name" value="Gfo/Idh/MocA-like_OxRdtase_N"/>
</dbReference>
<feature type="domain" description="Gfo/Idh/MocA-like oxidoreductase N-terminal" evidence="3">
    <location>
        <begin position="1"/>
        <end position="117"/>
    </location>
</feature>
<dbReference type="InterPro" id="IPR055170">
    <property type="entry name" value="GFO_IDH_MocA-like_dom"/>
</dbReference>
<dbReference type="Gene3D" id="3.40.50.720">
    <property type="entry name" value="NAD(P)-binding Rossmann-like Domain"/>
    <property type="match status" value="1"/>
</dbReference>
<protein>
    <submittedName>
        <fullName evidence="5">Gfo/Idh/MocA family oxidoreductase</fullName>
    </submittedName>
</protein>
<dbReference type="Gene3D" id="3.30.360.10">
    <property type="entry name" value="Dihydrodipicolinate Reductase, domain 2"/>
    <property type="match status" value="1"/>
</dbReference>
<reference evidence="5" key="2">
    <citation type="journal article" date="2021" name="PeerJ">
        <title>Extensive microbial diversity within the chicken gut microbiome revealed by metagenomics and culture.</title>
        <authorList>
            <person name="Gilroy R."/>
            <person name="Ravi A."/>
            <person name="Getino M."/>
            <person name="Pursley I."/>
            <person name="Horton D.L."/>
            <person name="Alikhan N.F."/>
            <person name="Baker D."/>
            <person name="Gharbi K."/>
            <person name="Hall N."/>
            <person name="Watson M."/>
            <person name="Adriaenssens E.M."/>
            <person name="Foster-Nyarko E."/>
            <person name="Jarju S."/>
            <person name="Secka A."/>
            <person name="Antonio M."/>
            <person name="Oren A."/>
            <person name="Chaudhuri R.R."/>
            <person name="La Ragione R."/>
            <person name="Hildebrand F."/>
            <person name="Pallen M.J."/>
        </authorList>
    </citation>
    <scope>NUCLEOTIDE SEQUENCE</scope>
    <source>
        <strain evidence="5">7293</strain>
    </source>
</reference>
<reference evidence="5" key="1">
    <citation type="submission" date="2020-10" db="EMBL/GenBank/DDBJ databases">
        <authorList>
            <person name="Gilroy R."/>
        </authorList>
    </citation>
    <scope>NUCLEOTIDE SEQUENCE</scope>
    <source>
        <strain evidence="5">7293</strain>
    </source>
</reference>
<dbReference type="PANTHER" id="PTHR22604:SF105">
    <property type="entry name" value="TRANS-1,2-DIHYDROBENZENE-1,2-DIOL DEHYDROGENASE"/>
    <property type="match status" value="1"/>
</dbReference>
<evidence type="ECO:0000259" key="3">
    <source>
        <dbReference type="Pfam" id="PF01408"/>
    </source>
</evidence>
<sequence>MKIGILGCGNIAGTLASTMIKMSDRIKIEAVASRDKAKAEEFASRFDVAKAYGSYEELYSDSEVELIYVATPHAFHHNQMMEALKAGKHILCEKAFCINEKEAEEVFTLAARNHLYVAEAIWTRYMPSRKIIEDIIESGRIGRVTSITANLGYKIIHKSRIADPKLGGGALMDVGVYPLNFVLMAVGNDTIKSLSGLAVKSEEGVDLRNTINISFESGIMASIFSDSECVSDRKGMIYGTEGTIVVENVNNPEEIKVLSGDRNPVVLETIPVNHEISGYEYELDAAAEAIADNKLEAEAMPWRETLRVLRITDAMRSVWGIKLGYEIQD</sequence>
<dbReference type="Pfam" id="PF01408">
    <property type="entry name" value="GFO_IDH_MocA"/>
    <property type="match status" value="1"/>
</dbReference>